<keyword evidence="2" id="KW-1185">Reference proteome</keyword>
<dbReference type="RefSeq" id="WP_345099567.1">
    <property type="nucleotide sequence ID" value="NZ_BAABGS010000066.1"/>
</dbReference>
<sequence length="82" mass="9483">MTESYRRTEALQLLESLIIELSSEIDLFYEDEDLAAARPAMRKMTRAARLLNISGRDTPPIFKHLQKRFAESRQSEGLKLSQ</sequence>
<proteinExistence type="predicted"/>
<organism evidence="1 2">
    <name type="scientific">Chelativorans composti</name>
    <dbReference type="NCBI Taxonomy" id="768533"/>
    <lineage>
        <taxon>Bacteria</taxon>
        <taxon>Pseudomonadati</taxon>
        <taxon>Pseudomonadota</taxon>
        <taxon>Alphaproteobacteria</taxon>
        <taxon>Hyphomicrobiales</taxon>
        <taxon>Phyllobacteriaceae</taxon>
        <taxon>Chelativorans</taxon>
    </lineage>
</organism>
<protein>
    <submittedName>
        <fullName evidence="1">Uncharacterized protein</fullName>
    </submittedName>
</protein>
<evidence type="ECO:0000313" key="1">
    <source>
        <dbReference type="EMBL" id="MFD2260595.1"/>
    </source>
</evidence>
<gene>
    <name evidence="1" type="ORF">ACFSMZ_12590</name>
</gene>
<dbReference type="EMBL" id="JBHUIR010000047">
    <property type="protein sequence ID" value="MFD2260595.1"/>
    <property type="molecule type" value="Genomic_DNA"/>
</dbReference>
<name>A0ABW5DJA2_9HYPH</name>
<comment type="caution">
    <text evidence="1">The sequence shown here is derived from an EMBL/GenBank/DDBJ whole genome shotgun (WGS) entry which is preliminary data.</text>
</comment>
<reference evidence="2" key="1">
    <citation type="journal article" date="2019" name="Int. J. Syst. Evol. Microbiol.">
        <title>The Global Catalogue of Microorganisms (GCM) 10K type strain sequencing project: providing services to taxonomists for standard genome sequencing and annotation.</title>
        <authorList>
            <consortium name="The Broad Institute Genomics Platform"/>
            <consortium name="The Broad Institute Genome Sequencing Center for Infectious Disease"/>
            <person name="Wu L."/>
            <person name="Ma J."/>
        </authorList>
    </citation>
    <scope>NUCLEOTIDE SEQUENCE [LARGE SCALE GENOMIC DNA]</scope>
    <source>
        <strain evidence="2">KCTC 23707</strain>
    </source>
</reference>
<dbReference type="Proteomes" id="UP001597373">
    <property type="component" value="Unassembled WGS sequence"/>
</dbReference>
<accession>A0ABW5DJA2</accession>
<evidence type="ECO:0000313" key="2">
    <source>
        <dbReference type="Proteomes" id="UP001597373"/>
    </source>
</evidence>